<dbReference type="OrthoDB" id="10336394at2759"/>
<gene>
    <name evidence="1" type="ORF">AVEN_248673_1</name>
</gene>
<organism evidence="1 2">
    <name type="scientific">Araneus ventricosus</name>
    <name type="common">Orbweaver spider</name>
    <name type="synonym">Epeira ventricosa</name>
    <dbReference type="NCBI Taxonomy" id="182803"/>
    <lineage>
        <taxon>Eukaryota</taxon>
        <taxon>Metazoa</taxon>
        <taxon>Ecdysozoa</taxon>
        <taxon>Arthropoda</taxon>
        <taxon>Chelicerata</taxon>
        <taxon>Arachnida</taxon>
        <taxon>Araneae</taxon>
        <taxon>Araneomorphae</taxon>
        <taxon>Entelegynae</taxon>
        <taxon>Araneoidea</taxon>
        <taxon>Araneidae</taxon>
        <taxon>Araneus</taxon>
    </lineage>
</organism>
<protein>
    <submittedName>
        <fullName evidence="1">Uncharacterized protein</fullName>
    </submittedName>
</protein>
<evidence type="ECO:0000313" key="1">
    <source>
        <dbReference type="EMBL" id="GBL97732.1"/>
    </source>
</evidence>
<comment type="caution">
    <text evidence="1">The sequence shown here is derived from an EMBL/GenBank/DDBJ whole genome shotgun (WGS) entry which is preliminary data.</text>
</comment>
<proteinExistence type="predicted"/>
<evidence type="ECO:0000313" key="2">
    <source>
        <dbReference type="Proteomes" id="UP000499080"/>
    </source>
</evidence>
<dbReference type="EMBL" id="BGPR01000132">
    <property type="protein sequence ID" value="GBL97732.1"/>
    <property type="molecule type" value="Genomic_DNA"/>
</dbReference>
<name>A0A4Y2BZZ8_ARAVE</name>
<dbReference type="Proteomes" id="UP000499080">
    <property type="component" value="Unassembled WGS sequence"/>
</dbReference>
<dbReference type="AlphaFoldDB" id="A0A4Y2BZZ8"/>
<keyword evidence="2" id="KW-1185">Reference proteome</keyword>
<sequence>MPLLLLNSPFWKKRKKKGMVATMMELVSGRTSATAHRPQYLLLSNIHWVWSSAEQYWKKKTGICDYKWAMKGKKREFWKRASRNETRECMFFQRRVCWSVEWLAVLEYKRHFFGMNKVERLRSEIHQVLPISNQNRIFSLTMRLQETHLI</sequence>
<reference evidence="1 2" key="1">
    <citation type="journal article" date="2019" name="Sci. Rep.">
        <title>Orb-weaving spider Araneus ventricosus genome elucidates the spidroin gene catalogue.</title>
        <authorList>
            <person name="Kono N."/>
            <person name="Nakamura H."/>
            <person name="Ohtoshi R."/>
            <person name="Moran D.A.P."/>
            <person name="Shinohara A."/>
            <person name="Yoshida Y."/>
            <person name="Fujiwara M."/>
            <person name="Mori M."/>
            <person name="Tomita M."/>
            <person name="Arakawa K."/>
        </authorList>
    </citation>
    <scope>NUCLEOTIDE SEQUENCE [LARGE SCALE GENOMIC DNA]</scope>
</reference>
<accession>A0A4Y2BZZ8</accession>